<dbReference type="SUPFAM" id="SSF81383">
    <property type="entry name" value="F-box domain"/>
    <property type="match status" value="1"/>
</dbReference>
<name>A0ABQ8V9U5_9AGAR</name>
<sequence>MARRSARIQARIRVNNSSESQNLNAAQPLLAFQDEEQNIEDQEDLIEDERPRKRARSNPEGPSRKKKKRGASKSSSKVRGRLGLLERLTKDIPLDVILEIFCYLEPRDLLRLARTSRDLRHILMSRTSESIWRATRENVEGLPPCPDDLNEPQYAHIFFEPFCHVCGRRVEGILWSFRARYCKDCASGWVNKYRISLLFNHSQHVKQLTIYLYCRISRPTAGRISLCILQDLA</sequence>
<dbReference type="SMART" id="SM00256">
    <property type="entry name" value="FBOX"/>
    <property type="match status" value="1"/>
</dbReference>
<feature type="compositionally biased region" description="Acidic residues" evidence="1">
    <location>
        <begin position="33"/>
        <end position="47"/>
    </location>
</feature>
<dbReference type="Pfam" id="PF12937">
    <property type="entry name" value="F-box-like"/>
    <property type="match status" value="1"/>
</dbReference>
<dbReference type="InterPro" id="IPR036047">
    <property type="entry name" value="F-box-like_dom_sf"/>
</dbReference>
<reference evidence="3" key="1">
    <citation type="submission" date="2022-08" db="EMBL/GenBank/DDBJ databases">
        <title>A Global Phylogenomic Analysis of the Shiitake Genus Lentinula.</title>
        <authorList>
            <consortium name="DOE Joint Genome Institute"/>
            <person name="Sierra-Patev S."/>
            <person name="Min B."/>
            <person name="Naranjo-Ortiz M."/>
            <person name="Looney B."/>
            <person name="Konkel Z."/>
            <person name="Slot J.C."/>
            <person name="Sakamoto Y."/>
            <person name="Steenwyk J.L."/>
            <person name="Rokas A."/>
            <person name="Carro J."/>
            <person name="Camarero S."/>
            <person name="Ferreira P."/>
            <person name="Molpeceres G."/>
            <person name="Ruiz-Duenas F.J."/>
            <person name="Serrano A."/>
            <person name="Henrissat B."/>
            <person name="Drula E."/>
            <person name="Hughes K.W."/>
            <person name="Mata J.L."/>
            <person name="Ishikawa N.K."/>
            <person name="Vargas-Isla R."/>
            <person name="Ushijima S."/>
            <person name="Smith C.A."/>
            <person name="Ahrendt S."/>
            <person name="Andreopoulos W."/>
            <person name="He G."/>
            <person name="Labutti K."/>
            <person name="Lipzen A."/>
            <person name="Ng V."/>
            <person name="Riley R."/>
            <person name="Sandor L."/>
            <person name="Barry K."/>
            <person name="Martinez A.T."/>
            <person name="Xiao Y."/>
            <person name="Gibbons J.G."/>
            <person name="Terashima K."/>
            <person name="Grigoriev I.V."/>
            <person name="Hibbett D.S."/>
        </authorList>
    </citation>
    <scope>NUCLEOTIDE SEQUENCE</scope>
    <source>
        <strain evidence="3">RHP3577 ss4</strain>
    </source>
</reference>
<dbReference type="Proteomes" id="UP001150217">
    <property type="component" value="Unassembled WGS sequence"/>
</dbReference>
<comment type="caution">
    <text evidence="3">The sequence shown here is derived from an EMBL/GenBank/DDBJ whole genome shotgun (WGS) entry which is preliminary data.</text>
</comment>
<evidence type="ECO:0000259" key="2">
    <source>
        <dbReference type="PROSITE" id="PS50181"/>
    </source>
</evidence>
<organism evidence="3 4">
    <name type="scientific">Lentinula lateritia</name>
    <dbReference type="NCBI Taxonomy" id="40482"/>
    <lineage>
        <taxon>Eukaryota</taxon>
        <taxon>Fungi</taxon>
        <taxon>Dikarya</taxon>
        <taxon>Basidiomycota</taxon>
        <taxon>Agaricomycotina</taxon>
        <taxon>Agaricomycetes</taxon>
        <taxon>Agaricomycetidae</taxon>
        <taxon>Agaricales</taxon>
        <taxon>Marasmiineae</taxon>
        <taxon>Omphalotaceae</taxon>
        <taxon>Lentinula</taxon>
    </lineage>
</organism>
<keyword evidence="4" id="KW-1185">Reference proteome</keyword>
<feature type="domain" description="F-box" evidence="2">
    <location>
        <begin position="86"/>
        <end position="135"/>
    </location>
</feature>
<feature type="compositionally biased region" description="Polar residues" evidence="1">
    <location>
        <begin position="14"/>
        <end position="25"/>
    </location>
</feature>
<accession>A0ABQ8V9U5</accession>
<dbReference type="Gene3D" id="1.20.1280.50">
    <property type="match status" value="1"/>
</dbReference>
<dbReference type="InterPro" id="IPR001810">
    <property type="entry name" value="F-box_dom"/>
</dbReference>
<dbReference type="CDD" id="cd09917">
    <property type="entry name" value="F-box_SF"/>
    <property type="match status" value="1"/>
</dbReference>
<dbReference type="EMBL" id="JANVFT010000070">
    <property type="protein sequence ID" value="KAJ4476547.1"/>
    <property type="molecule type" value="Genomic_DNA"/>
</dbReference>
<evidence type="ECO:0000313" key="4">
    <source>
        <dbReference type="Proteomes" id="UP001150217"/>
    </source>
</evidence>
<feature type="compositionally biased region" description="Basic residues" evidence="1">
    <location>
        <begin position="64"/>
        <end position="78"/>
    </location>
</feature>
<gene>
    <name evidence="3" type="ORF">C8R41DRAFT_773579</name>
</gene>
<dbReference type="PROSITE" id="PS50181">
    <property type="entry name" value="FBOX"/>
    <property type="match status" value="1"/>
</dbReference>
<evidence type="ECO:0000256" key="1">
    <source>
        <dbReference type="SAM" id="MobiDB-lite"/>
    </source>
</evidence>
<proteinExistence type="predicted"/>
<evidence type="ECO:0000313" key="3">
    <source>
        <dbReference type="EMBL" id="KAJ4476547.1"/>
    </source>
</evidence>
<protein>
    <recommendedName>
        <fullName evidence="2">F-box domain-containing protein</fullName>
    </recommendedName>
</protein>
<feature type="region of interest" description="Disordered" evidence="1">
    <location>
        <begin position="1"/>
        <end position="78"/>
    </location>
</feature>